<protein>
    <recommendedName>
        <fullName evidence="1">Tail specific protease domain-containing protein</fullName>
    </recommendedName>
</protein>
<reference evidence="2" key="1">
    <citation type="submission" date="2019-08" db="EMBL/GenBank/DDBJ databases">
        <authorList>
            <person name="Kucharzyk K."/>
            <person name="Murdoch R.W."/>
            <person name="Higgins S."/>
            <person name="Loffler F."/>
        </authorList>
    </citation>
    <scope>NUCLEOTIDE SEQUENCE</scope>
</reference>
<organism evidence="2">
    <name type="scientific">bioreactor metagenome</name>
    <dbReference type="NCBI Taxonomy" id="1076179"/>
    <lineage>
        <taxon>unclassified sequences</taxon>
        <taxon>metagenomes</taxon>
        <taxon>ecological metagenomes</taxon>
    </lineage>
</organism>
<dbReference type="AlphaFoldDB" id="A0A644YSR2"/>
<name>A0A644YSR2_9ZZZZ</name>
<dbReference type="InterPro" id="IPR029045">
    <property type="entry name" value="ClpP/crotonase-like_dom_sf"/>
</dbReference>
<dbReference type="Pfam" id="PF03572">
    <property type="entry name" value="Peptidase_S41"/>
    <property type="match status" value="1"/>
</dbReference>
<dbReference type="EMBL" id="VSSQ01006104">
    <property type="protein sequence ID" value="MPM31546.1"/>
    <property type="molecule type" value="Genomic_DNA"/>
</dbReference>
<dbReference type="Gene3D" id="3.90.226.10">
    <property type="entry name" value="2-enoyl-CoA Hydratase, Chain A, domain 1"/>
    <property type="match status" value="1"/>
</dbReference>
<dbReference type="GO" id="GO:0008236">
    <property type="term" value="F:serine-type peptidase activity"/>
    <property type="evidence" value="ECO:0007669"/>
    <property type="project" value="InterPro"/>
</dbReference>
<gene>
    <name evidence="2" type="ORF">SDC9_78101</name>
</gene>
<dbReference type="GO" id="GO:0006508">
    <property type="term" value="P:proteolysis"/>
    <property type="evidence" value="ECO:0007669"/>
    <property type="project" value="InterPro"/>
</dbReference>
<evidence type="ECO:0000259" key="1">
    <source>
        <dbReference type="Pfam" id="PF03572"/>
    </source>
</evidence>
<feature type="domain" description="Tail specific protease" evidence="1">
    <location>
        <begin position="285"/>
        <end position="463"/>
    </location>
</feature>
<dbReference type="Gene3D" id="3.30.750.44">
    <property type="match status" value="1"/>
</dbReference>
<comment type="caution">
    <text evidence="2">The sequence shown here is derived from an EMBL/GenBank/DDBJ whole genome shotgun (WGS) entry which is preliminary data.</text>
</comment>
<dbReference type="SUPFAM" id="SSF52096">
    <property type="entry name" value="ClpP/crotonase"/>
    <property type="match status" value="1"/>
</dbReference>
<evidence type="ECO:0000313" key="2">
    <source>
        <dbReference type="EMBL" id="MPM31546.1"/>
    </source>
</evidence>
<proteinExistence type="predicted"/>
<accession>A0A644YSR2</accession>
<sequence length="525" mass="60430">MRNYLIIILIIISTLAFSQESRYSSDFEYFIEKLIETHPDPYSGFGGRIEFSREKENTKGRITDSMTSDEFIVLMNQFLSNLNDGHTSLYFAKSENKGRKVFPLQLKISSDKIFVQNTTKDYENLTGSSIVGINNVSIDKWLLKTKSFFPSENISGEYYNLVKIITDHRLAHNFFNCSETLEITFSDNSNEEFSKIIPFQEQVSFLNRKSKIEFDNDNGLLYCSMIGKNHDIGYLAWNSILSREVVENTRKNSPDGLQGNLSWAYSYLNKKQTGNTKEDVLKIPALYEQFYKLSKEMSEKSSKYLIIDLRENSGGMTPIVNPLLYVLYGDRYLNFDFGAEMIRRISPLYLQKIGFGTINDFNQSYRSNLKIGDYLFDRFGNVDPNLSLEQKREMLQSGYNGFGAEYLRKTEPMTGVEIFVLCSPKTFSAAYHFTYFLKRLGRTKIVGVASRQAGNAFMETTNLTLPETGISGSISNSRQVLFKETSQSAKILKPDYEMTWEEFEKYGFDKNAEIIKTLELIENNK</sequence>
<dbReference type="InterPro" id="IPR005151">
    <property type="entry name" value="Tail-specific_protease"/>
</dbReference>